<proteinExistence type="predicted"/>
<dbReference type="RefSeq" id="XP_066616753.1">
    <property type="nucleotide sequence ID" value="XM_066754852.1"/>
</dbReference>
<name>A0ABR3C4B8_9TREE</name>
<dbReference type="GeneID" id="91987138"/>
<accession>A0ABR3C4B8</accession>
<gene>
    <name evidence="1" type="ORF">I308_100280</name>
</gene>
<reference evidence="2" key="1">
    <citation type="submission" date="2015-01" db="EMBL/GenBank/DDBJ databases">
        <title>The Genome Sequence of Cryptococcus gattii MMRL2647.</title>
        <authorList>
            <consortium name="The Broad Institute Genomics Platform"/>
            <person name="Cuomo C."/>
            <person name="Litvintseva A."/>
            <person name="Chen Y."/>
            <person name="Heitman J."/>
            <person name="Sun S."/>
            <person name="Springer D."/>
            <person name="Dromer F."/>
            <person name="Young S."/>
            <person name="Zeng Q."/>
            <person name="Gargeya S."/>
            <person name="Abouelleil A."/>
            <person name="Alvarado L."/>
            <person name="Chapman S.B."/>
            <person name="Gainer-Dewar J."/>
            <person name="Goldberg J."/>
            <person name="Griggs A."/>
            <person name="Gujja S."/>
            <person name="Hansen M."/>
            <person name="Howarth C."/>
            <person name="Imamovic A."/>
            <person name="Larimer J."/>
            <person name="Murphy C."/>
            <person name="Naylor J."/>
            <person name="Pearson M."/>
            <person name="Priest M."/>
            <person name="Roberts A."/>
            <person name="Saif S."/>
            <person name="Shea T."/>
            <person name="Sykes S."/>
            <person name="Wortman J."/>
            <person name="Nusbaum C."/>
            <person name="Birren B."/>
        </authorList>
    </citation>
    <scope>NUCLEOTIDE SEQUENCE [LARGE SCALE GENOMIC DNA]</scope>
    <source>
        <strain evidence="2">IND107</strain>
    </source>
</reference>
<sequence>MNTYEHSCILIPFGVAKAIQRDQQDGTLKRLHLEANVLNGRFLPKRLGQNSPIRKTAVGNWTGDIAKSSSPMATDLTVRRLKPLLSPEQAILRQSASKTASKPEKEYCKR</sequence>
<dbReference type="Proteomes" id="UP000054399">
    <property type="component" value="Unassembled WGS sequence"/>
</dbReference>
<protein>
    <submittedName>
        <fullName evidence="1">Uncharacterized protein</fullName>
    </submittedName>
</protein>
<comment type="caution">
    <text evidence="1">The sequence shown here is derived from an EMBL/GenBank/DDBJ whole genome shotgun (WGS) entry which is preliminary data.</text>
</comment>
<evidence type="ECO:0000313" key="1">
    <source>
        <dbReference type="EMBL" id="KAL0255476.1"/>
    </source>
</evidence>
<reference evidence="1 2" key="2">
    <citation type="submission" date="2024-01" db="EMBL/GenBank/DDBJ databases">
        <title>Comparative genomics of Cryptococcus and Kwoniella reveals pathogenesis evolution and contrasting modes of karyotype evolution via chromosome fusion or intercentromeric recombination.</title>
        <authorList>
            <person name="Coelho M.A."/>
            <person name="David-Palma M."/>
            <person name="Shea T."/>
            <person name="Bowers K."/>
            <person name="Mcginley-Smith S."/>
            <person name="Mohammad A.W."/>
            <person name="Gnirke A."/>
            <person name="Yurkov A.M."/>
            <person name="Nowrousian M."/>
            <person name="Sun S."/>
            <person name="Cuomo C.A."/>
            <person name="Heitman J."/>
        </authorList>
    </citation>
    <scope>NUCLEOTIDE SEQUENCE [LARGE SCALE GENOMIC DNA]</scope>
    <source>
        <strain evidence="1 2">IND107</strain>
    </source>
</reference>
<evidence type="ECO:0000313" key="2">
    <source>
        <dbReference type="Proteomes" id="UP000054399"/>
    </source>
</evidence>
<dbReference type="EMBL" id="ATAM02000001">
    <property type="protein sequence ID" value="KAL0255476.1"/>
    <property type="molecule type" value="Genomic_DNA"/>
</dbReference>
<keyword evidence="2" id="KW-1185">Reference proteome</keyword>
<organism evidence="1 2">
    <name type="scientific">Cryptococcus tetragattii IND107</name>
    <dbReference type="NCBI Taxonomy" id="1296105"/>
    <lineage>
        <taxon>Eukaryota</taxon>
        <taxon>Fungi</taxon>
        <taxon>Dikarya</taxon>
        <taxon>Basidiomycota</taxon>
        <taxon>Agaricomycotina</taxon>
        <taxon>Tremellomycetes</taxon>
        <taxon>Tremellales</taxon>
        <taxon>Cryptococcaceae</taxon>
        <taxon>Cryptococcus</taxon>
        <taxon>Cryptococcus gattii species complex</taxon>
    </lineage>
</organism>